<gene>
    <name evidence="3" type="ORF">ACFO1S_04785</name>
</gene>
<evidence type="ECO:0000313" key="3">
    <source>
        <dbReference type="EMBL" id="MFC4302758.1"/>
    </source>
</evidence>
<dbReference type="InterPro" id="IPR009875">
    <property type="entry name" value="PilZ_domain"/>
</dbReference>
<name>A0ABV8S5F0_9BACL</name>
<comment type="caution">
    <text evidence="3">The sequence shown here is derived from an EMBL/GenBank/DDBJ whole genome shotgun (WGS) entry which is preliminary data.</text>
</comment>
<protein>
    <submittedName>
        <fullName evidence="3">Flagellar brake protein</fullName>
    </submittedName>
</protein>
<keyword evidence="4" id="KW-1185">Reference proteome</keyword>
<dbReference type="Proteomes" id="UP001595755">
    <property type="component" value="Unassembled WGS sequence"/>
</dbReference>
<organism evidence="3 4">
    <name type="scientific">Cohnella boryungensis</name>
    <dbReference type="NCBI Taxonomy" id="768479"/>
    <lineage>
        <taxon>Bacteria</taxon>
        <taxon>Bacillati</taxon>
        <taxon>Bacillota</taxon>
        <taxon>Bacilli</taxon>
        <taxon>Bacillales</taxon>
        <taxon>Paenibacillaceae</taxon>
        <taxon>Cohnella</taxon>
    </lineage>
</organism>
<sequence>MLPKINQMMYIQAEAENGGEAVTLRSRVADIDDRNIYIEIPLNEKTRKLYRTQQGERLELYFFTHDGVKHLFSSFVSGFRKEAVSLVAIRKPDPEEVTKDQRRSYLRVETNLEIAVKLGDKLRFVAVTEDIGGGGASFLCERKWPIEPNVVLTCWLLLSYRGGSLAHAKFEGEVVRIIPVEPDKHLVMMRFAEISDSDQQKVIRYCFERQLDQRKD</sequence>
<reference evidence="4" key="1">
    <citation type="journal article" date="2019" name="Int. J. Syst. Evol. Microbiol.">
        <title>The Global Catalogue of Microorganisms (GCM) 10K type strain sequencing project: providing services to taxonomists for standard genome sequencing and annotation.</title>
        <authorList>
            <consortium name="The Broad Institute Genomics Platform"/>
            <consortium name="The Broad Institute Genome Sequencing Center for Infectious Disease"/>
            <person name="Wu L."/>
            <person name="Ma J."/>
        </authorList>
    </citation>
    <scope>NUCLEOTIDE SEQUENCE [LARGE SCALE GENOMIC DNA]</scope>
    <source>
        <strain evidence="4">CGMCC 4.1641</strain>
    </source>
</reference>
<feature type="domain" description="Type III secretion system flagellar brake protein YcgR PilZN" evidence="2">
    <location>
        <begin position="4"/>
        <end position="92"/>
    </location>
</feature>
<evidence type="ECO:0000259" key="2">
    <source>
        <dbReference type="Pfam" id="PF12945"/>
    </source>
</evidence>
<dbReference type="SUPFAM" id="SSF141371">
    <property type="entry name" value="PilZ domain-like"/>
    <property type="match status" value="1"/>
</dbReference>
<dbReference type="RefSeq" id="WP_204603370.1">
    <property type="nucleotide sequence ID" value="NZ_JBHSED010000005.1"/>
</dbReference>
<dbReference type="Gene3D" id="2.40.10.220">
    <property type="entry name" value="predicted glycosyltransferase like domains"/>
    <property type="match status" value="1"/>
</dbReference>
<keyword evidence="3" id="KW-0969">Cilium</keyword>
<evidence type="ECO:0000313" key="4">
    <source>
        <dbReference type="Proteomes" id="UP001595755"/>
    </source>
</evidence>
<dbReference type="Pfam" id="PF12945">
    <property type="entry name" value="PilZNR"/>
    <property type="match status" value="1"/>
</dbReference>
<proteinExistence type="predicted"/>
<keyword evidence="3" id="KW-0966">Cell projection</keyword>
<dbReference type="InterPro" id="IPR009926">
    <property type="entry name" value="T3SS_YcgR_PilZN"/>
</dbReference>
<dbReference type="EMBL" id="JBHSED010000005">
    <property type="protein sequence ID" value="MFC4302758.1"/>
    <property type="molecule type" value="Genomic_DNA"/>
</dbReference>
<accession>A0ABV8S5F0</accession>
<feature type="domain" description="PilZ" evidence="1">
    <location>
        <begin position="101"/>
        <end position="208"/>
    </location>
</feature>
<evidence type="ECO:0000259" key="1">
    <source>
        <dbReference type="Pfam" id="PF07238"/>
    </source>
</evidence>
<keyword evidence="3" id="KW-0282">Flagellum</keyword>
<dbReference type="Pfam" id="PF07238">
    <property type="entry name" value="PilZ"/>
    <property type="match status" value="1"/>
</dbReference>